<organism evidence="1 2">
    <name type="scientific">Limosilactobacillus reuteri TD1</name>
    <dbReference type="NCBI Taxonomy" id="1358027"/>
    <lineage>
        <taxon>Bacteria</taxon>
        <taxon>Bacillati</taxon>
        <taxon>Bacillota</taxon>
        <taxon>Bacilli</taxon>
        <taxon>Lactobacillales</taxon>
        <taxon>Lactobacillaceae</taxon>
        <taxon>Limosilactobacillus</taxon>
    </lineage>
</organism>
<proteinExistence type="predicted"/>
<dbReference type="AlphaFoldDB" id="S5NS10"/>
<evidence type="ECO:0000313" key="1">
    <source>
        <dbReference type="EMBL" id="AGR65180.1"/>
    </source>
</evidence>
<dbReference type="RefSeq" id="WP_019252750.1">
    <property type="nucleotide sequence ID" value="NC_021872.1"/>
</dbReference>
<accession>S5NS10</accession>
<evidence type="ECO:0000313" key="2">
    <source>
        <dbReference type="Proteomes" id="UP000015085"/>
    </source>
</evidence>
<dbReference type="Proteomes" id="UP000015085">
    <property type="component" value="Chromosome"/>
</dbReference>
<protein>
    <submittedName>
        <fullName evidence="1">Uncharacterized protein</fullName>
    </submittedName>
</protein>
<dbReference type="KEGG" id="lrr:N134_05620"/>
<reference evidence="1 2" key="1">
    <citation type="journal article" date="2014" name="Genome Announc.">
        <title>Complete Genome Sequences of Lactobacillus johnsonii Strain N6.2 and Lactobacillus reuteri Strain TD1.</title>
        <authorList>
            <person name="Leonard M.T."/>
            <person name="Valladares R.B."/>
            <person name="Ardissone A."/>
            <person name="Gonzalez C.F."/>
            <person name="Lorca G.L."/>
            <person name="Triplett E.W."/>
        </authorList>
    </citation>
    <scope>NUCLEOTIDE SEQUENCE [LARGE SCALE GENOMIC DNA]</scope>
    <source>
        <strain evidence="1 2">TD1</strain>
    </source>
</reference>
<dbReference type="HOGENOM" id="CLU_024921_0_0_9"/>
<name>S5NS10_LIMRT</name>
<dbReference type="EMBL" id="CP006603">
    <property type="protein sequence ID" value="AGR65180.1"/>
    <property type="molecule type" value="Genomic_DNA"/>
</dbReference>
<gene>
    <name evidence="1" type="ORF">N134_05620</name>
</gene>
<sequence length="718" mass="83978">MITTNRLAKFDIDTRKILTDYDIYSVDQNLEEQHFIPKRIFSINIDVENSLGINALTGKKIQKNVYRLYLITKKSAVNVQEIRRAIEKYSQHTFRASKLDEEAISSLDKAVILRLFFNMLPFYGIKGTGMLGNLFLTPSKPRLTQKIYLDLTKLVVGDDCSLFLSTSRFTKVKSFMEHGISLFNNIERKSLNNAPWFDIDLKKWQIRQVNKYNKNLNIENCFINAPLYPKDKPHQMLFWADGKLNQIQSTKFYHLYNLISVFNSVFSEYFSELKFEKVDTAKQLLGQLSQTEWGNQLDKHIEEFFATNQLNLIDNRIARDERIEDIKAALVQLLPTVKVNIRPIVEDKFGFNLVVINNKRYFQTHEDAKDNYAREYQQAIVQHLTIDTFRKGALRSTLINSLKELIIKKDLKERSLSLYHSPALMAGWEFYQVAKGANGAKAVYLFKMINSDEFEVRRLDLQESAKFINLDNADLQYLIKTPANTFYNLNRKSVFTLPNAELFGDINEMISHQNCSAVTKEELKQALNDLSKRYPNYRTKYQNLISIINKRELDSFSINDLKDEFDFMKKNKILSPIAINLLLDELYEQYGLVLKVKPKIKAHVQKYLSGLTDINYFVDNDDQDVIYYNVGTISKNMNMSIAKASHIWQLQPNIKLNERNFATIETENILKFLQLMMVNFVRFHQLTVIPFPFKYLREFIQLEEKKRSAKKDVTDLLK</sequence>
<dbReference type="PATRIC" id="fig|1358027.3.peg.1065"/>